<dbReference type="EMBL" id="JBHUMY010000007">
    <property type="protein sequence ID" value="MFD2660234.1"/>
    <property type="molecule type" value="Genomic_DNA"/>
</dbReference>
<reference evidence="4" key="1">
    <citation type="journal article" date="2019" name="Int. J. Syst. Evol. Microbiol.">
        <title>The Global Catalogue of Microorganisms (GCM) 10K type strain sequencing project: providing services to taxonomists for standard genome sequencing and annotation.</title>
        <authorList>
            <consortium name="The Broad Institute Genomics Platform"/>
            <consortium name="The Broad Institute Genome Sequencing Center for Infectious Disease"/>
            <person name="Wu L."/>
            <person name="Ma J."/>
        </authorList>
    </citation>
    <scope>NUCLEOTIDE SEQUENCE [LARGE SCALE GENOMIC DNA]</scope>
    <source>
        <strain evidence="4">TISTR 1827</strain>
    </source>
</reference>
<evidence type="ECO:0000313" key="3">
    <source>
        <dbReference type="EMBL" id="MFD2660234.1"/>
    </source>
</evidence>
<proteinExistence type="predicted"/>
<feature type="domain" description="GFO/IDH/MocA-like oxidoreductase" evidence="2">
    <location>
        <begin position="147"/>
        <end position="249"/>
    </location>
</feature>
<gene>
    <name evidence="3" type="ORF">ACFSW5_08110</name>
</gene>
<dbReference type="Pfam" id="PF01408">
    <property type="entry name" value="GFO_IDH_MocA"/>
    <property type="match status" value="1"/>
</dbReference>
<dbReference type="InterPro" id="IPR052515">
    <property type="entry name" value="Gfo/Idh/MocA_Oxidoreductase"/>
</dbReference>
<dbReference type="Proteomes" id="UP001597493">
    <property type="component" value="Unassembled WGS sequence"/>
</dbReference>
<dbReference type="InterPro" id="IPR055170">
    <property type="entry name" value="GFO_IDH_MocA-like_dom"/>
</dbReference>
<dbReference type="PANTHER" id="PTHR43249:SF1">
    <property type="entry name" value="D-GLUCOSIDE 3-DEHYDROGENASE"/>
    <property type="match status" value="1"/>
</dbReference>
<sequence length="324" mass="35252">MTLQIGIVGTGWFGRMHAEKLAATEGVRVAAFCGTSREKADEAAMPYRDAKGYASLADMLDDRKLDAVYICVPPFAHGELELALIERDIPFLVEKPIGLDLETTKRIKEAIERKGLITSVGYHFRYMESTDRARELLADRTPLMALGHWMGSMPGVGWWRRMEGSGGQFVEQTTNIVDLLRFLLGEATEVYAAYGNRFMAGAAEGVTVPDIGAVTLKLAGGEVATIANTCAIQGGHRSGLHIYTQAGVMELSHGGLLDIEASRKTEYVNKDNPYDRENAAFLHAVRTGDPSGIRSDYADAWQTHRITMAANESAATGLPVSLAN</sequence>
<dbReference type="Pfam" id="PF22725">
    <property type="entry name" value="GFO_IDH_MocA_C3"/>
    <property type="match status" value="1"/>
</dbReference>
<accession>A0ABW5QUW7</accession>
<dbReference type="InterPro" id="IPR000683">
    <property type="entry name" value="Gfo/Idh/MocA-like_OxRdtase_N"/>
</dbReference>
<evidence type="ECO:0000313" key="4">
    <source>
        <dbReference type="Proteomes" id="UP001597493"/>
    </source>
</evidence>
<organism evidence="3 4">
    <name type="scientific">Paenibacillus thailandensis</name>
    <dbReference type="NCBI Taxonomy" id="393250"/>
    <lineage>
        <taxon>Bacteria</taxon>
        <taxon>Bacillati</taxon>
        <taxon>Bacillota</taxon>
        <taxon>Bacilli</taxon>
        <taxon>Bacillales</taxon>
        <taxon>Paenibacillaceae</taxon>
        <taxon>Paenibacillus</taxon>
    </lineage>
</organism>
<dbReference type="InterPro" id="IPR036291">
    <property type="entry name" value="NAD(P)-bd_dom_sf"/>
</dbReference>
<name>A0ABW5QUW7_9BACL</name>
<dbReference type="RefSeq" id="WP_379271266.1">
    <property type="nucleotide sequence ID" value="NZ_JBHUGT010000018.1"/>
</dbReference>
<keyword evidence="4" id="KW-1185">Reference proteome</keyword>
<comment type="caution">
    <text evidence="3">The sequence shown here is derived from an EMBL/GenBank/DDBJ whole genome shotgun (WGS) entry which is preliminary data.</text>
</comment>
<evidence type="ECO:0000259" key="1">
    <source>
        <dbReference type="Pfam" id="PF01408"/>
    </source>
</evidence>
<dbReference type="SUPFAM" id="SSF51735">
    <property type="entry name" value="NAD(P)-binding Rossmann-fold domains"/>
    <property type="match status" value="1"/>
</dbReference>
<dbReference type="PANTHER" id="PTHR43249">
    <property type="entry name" value="UDP-N-ACETYL-2-AMINO-2-DEOXY-D-GLUCURONATE OXIDASE"/>
    <property type="match status" value="1"/>
</dbReference>
<feature type="domain" description="Gfo/Idh/MocA-like oxidoreductase N-terminal" evidence="1">
    <location>
        <begin position="4"/>
        <end position="122"/>
    </location>
</feature>
<dbReference type="SUPFAM" id="SSF55347">
    <property type="entry name" value="Glyceraldehyde-3-phosphate dehydrogenase-like, C-terminal domain"/>
    <property type="match status" value="1"/>
</dbReference>
<protein>
    <submittedName>
        <fullName evidence="3">Gfo/Idh/MocA family protein</fullName>
    </submittedName>
</protein>
<dbReference type="Gene3D" id="3.30.360.10">
    <property type="entry name" value="Dihydrodipicolinate Reductase, domain 2"/>
    <property type="match status" value="1"/>
</dbReference>
<evidence type="ECO:0000259" key="2">
    <source>
        <dbReference type="Pfam" id="PF22725"/>
    </source>
</evidence>
<dbReference type="Gene3D" id="3.40.50.720">
    <property type="entry name" value="NAD(P)-binding Rossmann-like Domain"/>
    <property type="match status" value="1"/>
</dbReference>